<keyword evidence="3" id="KW-1185">Reference proteome</keyword>
<dbReference type="GeneID" id="33324679"/>
<evidence type="ECO:0000313" key="3">
    <source>
        <dbReference type="Proteomes" id="UP000197156"/>
    </source>
</evidence>
<gene>
    <name evidence="2" type="ORF">A3L02_07920</name>
</gene>
<protein>
    <submittedName>
        <fullName evidence="2">Fe-S oxidoreductase</fullName>
    </submittedName>
</protein>
<evidence type="ECO:0000259" key="1">
    <source>
        <dbReference type="Pfam" id="PF13186"/>
    </source>
</evidence>
<dbReference type="InterPro" id="IPR023885">
    <property type="entry name" value="4Fe4S-binding_SPASM_dom"/>
</dbReference>
<dbReference type="NCBIfam" id="TIGR04085">
    <property type="entry name" value="rSAM_more_4Fe4S"/>
    <property type="match status" value="1"/>
</dbReference>
<dbReference type="OrthoDB" id="30736at2157"/>
<evidence type="ECO:0000313" key="2">
    <source>
        <dbReference type="EMBL" id="ASI99489.1"/>
    </source>
</evidence>
<dbReference type="InterPro" id="IPR058240">
    <property type="entry name" value="rSAM_sf"/>
</dbReference>
<dbReference type="Pfam" id="PF13186">
    <property type="entry name" value="SPASM"/>
    <property type="match status" value="1"/>
</dbReference>
<dbReference type="PANTHER" id="PTHR11228:SF34">
    <property type="entry name" value="TUNGSTEN-CONTAINING ALDEHYDE FERREDOXIN OXIDOREDUCTASE COFACTOR MODIFYING PROTEIN"/>
    <property type="match status" value="1"/>
</dbReference>
<name>A0A218P3I5_THECE</name>
<proteinExistence type="predicted"/>
<dbReference type="EMBL" id="CP014854">
    <property type="protein sequence ID" value="ASI99489.1"/>
    <property type="molecule type" value="Genomic_DNA"/>
</dbReference>
<feature type="domain" description="4Fe4S-binding SPASM" evidence="1">
    <location>
        <begin position="225"/>
        <end position="281"/>
    </location>
</feature>
<dbReference type="Gene3D" id="3.20.20.70">
    <property type="entry name" value="Aldolase class I"/>
    <property type="match status" value="1"/>
</dbReference>
<dbReference type="RefSeq" id="WP_088863414.1">
    <property type="nucleotide sequence ID" value="NZ_CP014854.1"/>
</dbReference>
<dbReference type="Proteomes" id="UP000197156">
    <property type="component" value="Chromosome"/>
</dbReference>
<dbReference type="SUPFAM" id="SSF102114">
    <property type="entry name" value="Radical SAM enzymes"/>
    <property type="match status" value="1"/>
</dbReference>
<sequence length="310" mass="35000">MERVAYEAPTTADTRATPNVVSIGKPPWSNTPHSGKLERMILQLGAGRGRFSEVSGIPRSMGCIGNNSFVLRREPLSPERVRELIREFKELGGKELWLTNYDRVEYLTSVAAYASEIGVPEVYAVVKLEDVESADPIEGVRFIAELEYSREGFQRLEVWDWLYGALVMVRSSKLDELTGLKTTFPGEVYVDLLFPGSARKLDFNVIEVRRILNPSVEKYHDCLAGTVAVTADGYALPCPLLRNYVVGDLKEIGLKKALRKRKLRDFWRMTKDKIGACSTCPFRYVCHDCRALEYQATGEIDGLEYCPIFL</sequence>
<dbReference type="KEGG" id="tce:A3L02_07920"/>
<dbReference type="InterPro" id="IPR013785">
    <property type="entry name" value="Aldolase_TIM"/>
</dbReference>
<reference evidence="2 3" key="1">
    <citation type="submission" date="2016-03" db="EMBL/GenBank/DDBJ databases">
        <title>Complete genome sequence of Thermococcus celer.</title>
        <authorList>
            <person name="Oger P.M."/>
        </authorList>
    </citation>
    <scope>NUCLEOTIDE SEQUENCE [LARGE SCALE GENOMIC DNA]</scope>
    <source>
        <strain evidence="2 3">Vu 13</strain>
    </source>
</reference>
<dbReference type="AlphaFoldDB" id="A0A218P3I5"/>
<dbReference type="InterPro" id="IPR050377">
    <property type="entry name" value="Radical_SAM_PqqE_MftC-like"/>
</dbReference>
<dbReference type="PANTHER" id="PTHR11228">
    <property type="entry name" value="RADICAL SAM DOMAIN PROTEIN"/>
    <property type="match status" value="1"/>
</dbReference>
<organism evidence="2 3">
    <name type="scientific">Thermococcus celer Vu 13 = JCM 8558</name>
    <dbReference type="NCBI Taxonomy" id="1293037"/>
    <lineage>
        <taxon>Archaea</taxon>
        <taxon>Methanobacteriati</taxon>
        <taxon>Methanobacteriota</taxon>
        <taxon>Thermococci</taxon>
        <taxon>Thermococcales</taxon>
        <taxon>Thermococcaceae</taxon>
        <taxon>Thermococcus</taxon>
    </lineage>
</organism>
<accession>A0A218P3I5</accession>